<dbReference type="Pfam" id="PF13116">
    <property type="entry name" value="YhdP"/>
    <property type="match status" value="1"/>
</dbReference>
<dbReference type="NCBIfam" id="TIGR02099">
    <property type="entry name" value="YhdP family protein"/>
    <property type="match status" value="1"/>
</dbReference>
<evidence type="ECO:0000259" key="2">
    <source>
        <dbReference type="Pfam" id="PF13116"/>
    </source>
</evidence>
<reference evidence="3 4" key="1">
    <citation type="submission" date="2019-01" db="EMBL/GenBank/DDBJ databases">
        <authorList>
            <person name="Chen W.-M."/>
        </authorList>
    </citation>
    <scope>NUCLEOTIDE SEQUENCE [LARGE SCALE GENOMIC DNA]</scope>
    <source>
        <strain evidence="3 4">KYPC3</strain>
    </source>
</reference>
<evidence type="ECO:0000256" key="1">
    <source>
        <dbReference type="SAM" id="Phobius"/>
    </source>
</evidence>
<comment type="caution">
    <text evidence="3">The sequence shown here is derived from an EMBL/GenBank/DDBJ whole genome shotgun (WGS) entry which is preliminary data.</text>
</comment>
<proteinExistence type="predicted"/>
<feature type="domain" description="YhdP central" evidence="2">
    <location>
        <begin position="13"/>
        <end position="1303"/>
    </location>
</feature>
<dbReference type="InterPro" id="IPR025263">
    <property type="entry name" value="YhdP_central"/>
</dbReference>
<feature type="transmembrane region" description="Helical" evidence="1">
    <location>
        <begin position="16"/>
        <end position="37"/>
    </location>
</feature>
<gene>
    <name evidence="3" type="ORF">EOE67_18555</name>
</gene>
<sequence>MQKLKRAWYFCLHKTWLLLAVSIVILATVVTLLRFGLPYAQGYKSNIEHLIAENYGAKVQIGQLSAGWQSTGPALLLQQVEVKNEQGEALLQVAETRVRIDFWGSLRSLQLKAEHFELSGLKYQLDSRQLLQSNDTANQDAEPLLSAVEQLLFQQLKNFTLVDSELTLQSQYTPDIVIRISKLAWRNEGSRHQGSGEVAIAGITTNTSAFIIDLHGDSLAKSKGQLYLSSQELDVLPWFETLVPQSKKLERADINFQAWGDIANGTLQQIQIALAQNRLVWQQGGKTRQLTLGQGQLLWRPNDAGWALNSSALTLSSGGQSFNDLQLQLSSQQGVYSGALQQFQLAAMVPLAQLLAEDSQALQSILAFKADARLTQMALRLSEQDWYLSGDFIDLSSVPVGDVPGLQNLTGRFSASRDYIRLDLLGQDGALRWGDAFSRDTAYQTLSGQLEVVQQDGQWRLQIPRLALRHPALQLDAELVLNFGDKPGMTLLGELRQVPVTDAQHYFPTRHMPKSVIDYLTPALLSGTVPSARVLWQGQFADFPYRAGQGKFQALALVDDAGFSFDPNWPSISGMKAELLFENAGMLIQSQAGTLFDVPLQDGVTASIPDLFQADDLWIDIKTQTRAELVTGLMLASPLSDSVGATLDYLGVDGLVDAKVQLQISLKDKPQAVEVAAVEVADSEVADGEAEAKAKKDPVIARGDVDFFANNLNIKAPAVAVEQLEGRLSFINDKINAEQLKLVSYGVPLLATLKGEQQPGHYQVELQAKGEHGTDQLLGLISEDWRELGQGNANFDWQLSIQLPDNGFNYQSTVLIDLAAAELKLPAPYGKTAADGATVLLEAKGDQQGSDLQLKYGDQLRFLARLNQETGLISQALLSLGQPSAQLADGFQIELDLPQADFVPWLSLVQSQMTAPGPAENAVFPPLQQIRAKVAALHLFDDVSLHDATLTLQPQTDHWSMRLDAVEAAGDLQLFHDLAQQGIKAQLERLQLVFADQQAEELAAAELKAQLLLDPDNTEKPDYAKLEAEAFAALQPMPWLGDLPPLNVSCAKCTIGHFQLGKVQLRSTSDGASWQLTEFSSVYQGHRWNVSGQWQADDALGQTTLTGTLTSPAFGQLLSEYDVSSSLSGGKATIKFKDLQWQGAPFQFNWQTLNGNVNWLLGDGSLSEVSDGGARIFSLLSLDSLIRKLRLDFRDVFSKGFFFSKMTGDMQLTDGVSQTRNAQVLGAAGDIEMQGIADLKAKQLDYQMNFSPKVTSSIPVILAWMVNPVSGVAAYALDEMFQSAEVISKINFTVTGDLDNPVVTEVKRDSKKVPLPKAPLPEAQMPAGVVPLVPPTVDPAAPDKPIPLRQDELPVDRIYPEAKPIDDTEKPVDPKAKPIEEVAKPIEEAAKPIDHAAFSVVNSRSQP</sequence>
<protein>
    <submittedName>
        <fullName evidence="3">TIGR02099 family protein</fullName>
    </submittedName>
</protein>
<keyword evidence="4" id="KW-1185">Reference proteome</keyword>
<dbReference type="InterPro" id="IPR011836">
    <property type="entry name" value="YhdP"/>
</dbReference>
<dbReference type="OrthoDB" id="9762238at2"/>
<organism evidence="3 4">
    <name type="scientific">Rheinheimera riviphila</name>
    <dbReference type="NCBI Taxonomy" id="1834037"/>
    <lineage>
        <taxon>Bacteria</taxon>
        <taxon>Pseudomonadati</taxon>
        <taxon>Pseudomonadota</taxon>
        <taxon>Gammaproteobacteria</taxon>
        <taxon>Chromatiales</taxon>
        <taxon>Chromatiaceae</taxon>
        <taxon>Rheinheimera</taxon>
    </lineage>
</organism>
<keyword evidence="1" id="KW-0472">Membrane</keyword>
<evidence type="ECO:0000313" key="3">
    <source>
        <dbReference type="EMBL" id="RVU33075.1"/>
    </source>
</evidence>
<evidence type="ECO:0000313" key="4">
    <source>
        <dbReference type="Proteomes" id="UP000283077"/>
    </source>
</evidence>
<dbReference type="EMBL" id="SACS01000028">
    <property type="protein sequence ID" value="RVU33075.1"/>
    <property type="molecule type" value="Genomic_DNA"/>
</dbReference>
<name>A0A437QF51_9GAMM</name>
<keyword evidence="1" id="KW-0812">Transmembrane</keyword>
<keyword evidence="1" id="KW-1133">Transmembrane helix</keyword>
<accession>A0A437QF51</accession>
<dbReference type="Proteomes" id="UP000283077">
    <property type="component" value="Unassembled WGS sequence"/>
</dbReference>
<dbReference type="RefSeq" id="WP_127700833.1">
    <property type="nucleotide sequence ID" value="NZ_SACS01000028.1"/>
</dbReference>
<dbReference type="PANTHER" id="PTHR38690:SF1">
    <property type="entry name" value="PROTEASE"/>
    <property type="match status" value="1"/>
</dbReference>
<dbReference type="PANTHER" id="PTHR38690">
    <property type="entry name" value="PROTEASE-RELATED"/>
    <property type="match status" value="1"/>
</dbReference>